<dbReference type="Pfam" id="PF00646">
    <property type="entry name" value="F-box"/>
    <property type="match status" value="1"/>
</dbReference>
<proteinExistence type="predicted"/>
<evidence type="ECO:0000313" key="2">
    <source>
        <dbReference type="EMBL" id="KDQ50221.1"/>
    </source>
</evidence>
<dbReference type="HOGENOM" id="CLU_111211_0_0_1"/>
<dbReference type="OrthoDB" id="3145038at2759"/>
<feature type="non-terminal residue" evidence="2">
    <location>
        <position position="1"/>
    </location>
</feature>
<protein>
    <recommendedName>
        <fullName evidence="1">F-box domain-containing protein</fullName>
    </recommendedName>
</protein>
<reference evidence="3" key="1">
    <citation type="journal article" date="2014" name="Proc. Natl. Acad. Sci. U.S.A.">
        <title>Extensive sampling of basidiomycete genomes demonstrates inadequacy of the white-rot/brown-rot paradigm for wood decay fungi.</title>
        <authorList>
            <person name="Riley R."/>
            <person name="Salamov A.A."/>
            <person name="Brown D.W."/>
            <person name="Nagy L.G."/>
            <person name="Floudas D."/>
            <person name="Held B.W."/>
            <person name="Levasseur A."/>
            <person name="Lombard V."/>
            <person name="Morin E."/>
            <person name="Otillar R."/>
            <person name="Lindquist E.A."/>
            <person name="Sun H."/>
            <person name="LaButti K.M."/>
            <person name="Schmutz J."/>
            <person name="Jabbour D."/>
            <person name="Luo H."/>
            <person name="Baker S.E."/>
            <person name="Pisabarro A.G."/>
            <person name="Walton J.D."/>
            <person name="Blanchette R.A."/>
            <person name="Henrissat B."/>
            <person name="Martin F."/>
            <person name="Cullen D."/>
            <person name="Hibbett D.S."/>
            <person name="Grigoriev I.V."/>
        </authorList>
    </citation>
    <scope>NUCLEOTIDE SEQUENCE [LARGE SCALE GENOMIC DNA]</scope>
    <source>
        <strain evidence="3">MUCL 33604</strain>
    </source>
</reference>
<evidence type="ECO:0000313" key="3">
    <source>
        <dbReference type="Proteomes" id="UP000027265"/>
    </source>
</evidence>
<dbReference type="SUPFAM" id="SSF81383">
    <property type="entry name" value="F-box domain"/>
    <property type="match status" value="1"/>
</dbReference>
<feature type="domain" description="F-box" evidence="1">
    <location>
        <begin position="1"/>
        <end position="34"/>
    </location>
</feature>
<dbReference type="CDD" id="cd09917">
    <property type="entry name" value="F-box_SF"/>
    <property type="match status" value="1"/>
</dbReference>
<evidence type="ECO:0000259" key="1">
    <source>
        <dbReference type="Pfam" id="PF00646"/>
    </source>
</evidence>
<dbReference type="EMBL" id="KL197763">
    <property type="protein sequence ID" value="KDQ50221.1"/>
    <property type="molecule type" value="Genomic_DNA"/>
</dbReference>
<accession>A0A067PIB8</accession>
<name>A0A067PIB8_9AGAM</name>
<dbReference type="InterPro" id="IPR001810">
    <property type="entry name" value="F-box_dom"/>
</dbReference>
<dbReference type="AlphaFoldDB" id="A0A067PIB8"/>
<dbReference type="Proteomes" id="UP000027265">
    <property type="component" value="Unassembled WGS sequence"/>
</dbReference>
<dbReference type="InParanoid" id="A0A067PIB8"/>
<keyword evidence="3" id="KW-1185">Reference proteome</keyword>
<dbReference type="InterPro" id="IPR036047">
    <property type="entry name" value="F-box-like_dom_sf"/>
</dbReference>
<gene>
    <name evidence="2" type="ORF">JAAARDRAFT_112616</name>
</gene>
<sequence>LCLDVLIRILLHIDPCDILSLRMCCRSLHEASVQRVVWMDAVRRIHCRSTWSVSSFPTDKMSLVELQHVATSARRFMSRIRRSLNAGHELMPPIATRLLNLNVLSLDPLDARRDMLRLVPGGRFLITAKAKSMVELWDLGYTPTTLIPLYPL</sequence>
<feature type="non-terminal residue" evidence="2">
    <location>
        <position position="152"/>
    </location>
</feature>
<organism evidence="2 3">
    <name type="scientific">Jaapia argillacea MUCL 33604</name>
    <dbReference type="NCBI Taxonomy" id="933084"/>
    <lineage>
        <taxon>Eukaryota</taxon>
        <taxon>Fungi</taxon>
        <taxon>Dikarya</taxon>
        <taxon>Basidiomycota</taxon>
        <taxon>Agaricomycotina</taxon>
        <taxon>Agaricomycetes</taxon>
        <taxon>Agaricomycetidae</taxon>
        <taxon>Jaapiales</taxon>
        <taxon>Jaapiaceae</taxon>
        <taxon>Jaapia</taxon>
    </lineage>
</organism>